<dbReference type="EMBL" id="BOQP01000052">
    <property type="protein sequence ID" value="GIM82728.1"/>
    <property type="molecule type" value="Genomic_DNA"/>
</dbReference>
<organism evidence="1 2">
    <name type="scientific">Winogradskya consettensis</name>
    <dbReference type="NCBI Taxonomy" id="113560"/>
    <lineage>
        <taxon>Bacteria</taxon>
        <taxon>Bacillati</taxon>
        <taxon>Actinomycetota</taxon>
        <taxon>Actinomycetes</taxon>
        <taxon>Micromonosporales</taxon>
        <taxon>Micromonosporaceae</taxon>
        <taxon>Winogradskya</taxon>
    </lineage>
</organism>
<gene>
    <name evidence="1" type="ORF">Aco04nite_82970</name>
</gene>
<dbReference type="Proteomes" id="UP000680865">
    <property type="component" value="Unassembled WGS sequence"/>
</dbReference>
<evidence type="ECO:0000313" key="1">
    <source>
        <dbReference type="EMBL" id="GIM82728.1"/>
    </source>
</evidence>
<protein>
    <submittedName>
        <fullName evidence="1">Uncharacterized protein</fullName>
    </submittedName>
</protein>
<name>A0A919T2S5_9ACTN</name>
<dbReference type="AlphaFoldDB" id="A0A919T2S5"/>
<sequence>MSDMSRITDMVLYVGSDLEDEAIGRLNAWCAKNDQSRRQQFVELDTDLAGGTKFSARQVWAMTGNFFPYEDLVEALPSFGWRHPEDVVLVVDDDEDYDGVKVHRPT</sequence>
<accession>A0A919T2S5</accession>
<evidence type="ECO:0000313" key="2">
    <source>
        <dbReference type="Proteomes" id="UP000680865"/>
    </source>
</evidence>
<proteinExistence type="predicted"/>
<reference evidence="1" key="1">
    <citation type="submission" date="2021-03" db="EMBL/GenBank/DDBJ databases">
        <title>Whole genome shotgun sequence of Actinoplanes consettensis NBRC 14913.</title>
        <authorList>
            <person name="Komaki H."/>
            <person name="Tamura T."/>
        </authorList>
    </citation>
    <scope>NUCLEOTIDE SEQUENCE</scope>
    <source>
        <strain evidence="1">NBRC 14913</strain>
    </source>
</reference>
<keyword evidence="2" id="KW-1185">Reference proteome</keyword>
<comment type="caution">
    <text evidence="1">The sequence shown here is derived from an EMBL/GenBank/DDBJ whole genome shotgun (WGS) entry which is preliminary data.</text>
</comment>